<reference evidence="2 3" key="1">
    <citation type="journal article" date="2011" name="Genome Res.">
        <title>Comparative genomics of citric-acid-producing Aspergillus niger ATCC 1015 versus enzyme-producing CBS 513.88.</title>
        <authorList>
            <person name="Andersen M.R."/>
            <person name="Salazar M.P."/>
            <person name="Schaap P.J."/>
            <person name="van de Vondervoort P.J."/>
            <person name="Culley D."/>
            <person name="Thykaer J."/>
            <person name="Frisvad J.C."/>
            <person name="Nielsen K.F."/>
            <person name="Albang R."/>
            <person name="Albermann K."/>
            <person name="Berka R.M."/>
            <person name="Braus G.H."/>
            <person name="Braus-Stromeyer S.A."/>
            <person name="Corrochano L.M."/>
            <person name="Dai Z."/>
            <person name="van Dijck P.W."/>
            <person name="Hofmann G."/>
            <person name="Lasure L.L."/>
            <person name="Magnuson J.K."/>
            <person name="Menke H."/>
            <person name="Meijer M."/>
            <person name="Meijer S.L."/>
            <person name="Nielsen J.B."/>
            <person name="Nielsen M.L."/>
            <person name="van Ooyen A.J."/>
            <person name="Pel H.J."/>
            <person name="Poulsen L."/>
            <person name="Samson R.A."/>
            <person name="Stam H."/>
            <person name="Tsang A."/>
            <person name="van den Brink J.M."/>
            <person name="Atkins A."/>
            <person name="Aerts A."/>
            <person name="Shapiro H."/>
            <person name="Pangilinan J."/>
            <person name="Salamov A."/>
            <person name="Lou Y."/>
            <person name="Lindquist E."/>
            <person name="Lucas S."/>
            <person name="Grimwood J."/>
            <person name="Grigoriev I.V."/>
            <person name="Kubicek C.P."/>
            <person name="Martinez D."/>
            <person name="van Peij N.N."/>
            <person name="Roubos J.A."/>
            <person name="Nielsen J."/>
            <person name="Baker S.E."/>
        </authorList>
    </citation>
    <scope>NUCLEOTIDE SEQUENCE [LARGE SCALE GENOMIC DNA]</scope>
    <source>
        <strain evidence="3">ATCC 1015 / CBS 113.46 / FGSC A1144 / LSHB Ac4 / NCTC 3858a / NRRL 328 / USDA 3528.7</strain>
    </source>
</reference>
<dbReference type="AlphaFoldDB" id="G3XQC0"/>
<comment type="caution">
    <text evidence="2">The sequence shown here is derived from an EMBL/GenBank/DDBJ whole genome shotgun (WGS) entry which is preliminary data.</text>
</comment>
<organism evidence="2 3">
    <name type="scientific">Aspergillus niger (strain ATCC 1015 / CBS 113.46 / FGSC A1144 / LSHB Ac4 / NCTC 3858a / NRRL 328 / USDA 3528.7)</name>
    <dbReference type="NCBI Taxonomy" id="380704"/>
    <lineage>
        <taxon>Eukaryota</taxon>
        <taxon>Fungi</taxon>
        <taxon>Dikarya</taxon>
        <taxon>Ascomycota</taxon>
        <taxon>Pezizomycotina</taxon>
        <taxon>Eurotiomycetes</taxon>
        <taxon>Eurotiomycetidae</taxon>
        <taxon>Eurotiales</taxon>
        <taxon>Aspergillaceae</taxon>
        <taxon>Aspergillus</taxon>
        <taxon>Aspergillus subgen. Circumdati</taxon>
    </lineage>
</organism>
<dbReference type="VEuPathDB" id="FungiDB:ASPNIDRAFT2_44906"/>
<evidence type="ECO:0000313" key="2">
    <source>
        <dbReference type="EMBL" id="EHA27469.1"/>
    </source>
</evidence>
<sequence>MISIRKKLRKEDSGKAKKEEALEDNDSFVGSFSIPADRKDWTDLVKSSKLANLSINSLKKMGSGSKTEKKQFVQYRAIWPPSLTRGDLVYFKDKFRLDSVWTVAEDLINKSPETQNYFSLVEHPEIVSIISEADGIWSGSWMPVLRYQTRVKENSTPKSHSPPSLRGTKRSRSTESPDDQTGEGQTGVIDENIVNAAFVLFLEAAAALVDCEAFEFTPLRFRRCVMEEDDGEIRAIVEVKKATRADLKDSLLMQEASEMVGWLKNSRPWTEFYNGHKFLLAEDGHEAWICVGKPTASYIQYLEGTDADDAFLEIQSFGPFCLGSEEHMRQLCVIVVAIYRRAISLT</sequence>
<name>G3XQC0_ASPNA</name>
<feature type="compositionally biased region" description="Basic and acidic residues" evidence="1">
    <location>
        <begin position="9"/>
        <end position="20"/>
    </location>
</feature>
<dbReference type="OrthoDB" id="4492388at2759"/>
<evidence type="ECO:0000313" key="3">
    <source>
        <dbReference type="Proteomes" id="UP000009038"/>
    </source>
</evidence>
<feature type="region of interest" description="Disordered" evidence="1">
    <location>
        <begin position="152"/>
        <end position="187"/>
    </location>
</feature>
<dbReference type="EMBL" id="ACJE01000003">
    <property type="protein sequence ID" value="EHA27469.1"/>
    <property type="molecule type" value="Genomic_DNA"/>
</dbReference>
<proteinExistence type="predicted"/>
<gene>
    <name evidence="2" type="ORF">ASPNIDRAFT_44906</name>
</gene>
<evidence type="ECO:0000256" key="1">
    <source>
        <dbReference type="SAM" id="MobiDB-lite"/>
    </source>
</evidence>
<protein>
    <submittedName>
        <fullName evidence="2">Uncharacterized protein</fullName>
    </submittedName>
</protein>
<dbReference type="Proteomes" id="UP000009038">
    <property type="component" value="Unassembled WGS sequence"/>
</dbReference>
<accession>G3XQC0</accession>
<feature type="region of interest" description="Disordered" evidence="1">
    <location>
        <begin position="1"/>
        <end position="20"/>
    </location>
</feature>
<dbReference type="HOGENOM" id="CLU_046151_1_0_1"/>